<evidence type="ECO:0000256" key="1">
    <source>
        <dbReference type="SAM" id="MobiDB-lite"/>
    </source>
</evidence>
<feature type="region of interest" description="Disordered" evidence="1">
    <location>
        <begin position="1"/>
        <end position="57"/>
    </location>
</feature>
<evidence type="ECO:0000313" key="3">
    <source>
        <dbReference type="Proteomes" id="UP000625711"/>
    </source>
</evidence>
<protein>
    <submittedName>
        <fullName evidence="2">Uncharacterized protein</fullName>
    </submittedName>
</protein>
<reference evidence="2" key="1">
    <citation type="submission" date="2020-08" db="EMBL/GenBank/DDBJ databases">
        <title>Genome sequencing and assembly of the red palm weevil Rhynchophorus ferrugineus.</title>
        <authorList>
            <person name="Dias G.B."/>
            <person name="Bergman C.M."/>
            <person name="Manee M."/>
        </authorList>
    </citation>
    <scope>NUCLEOTIDE SEQUENCE</scope>
    <source>
        <strain evidence="2">AA-2017</strain>
        <tissue evidence="2">Whole larva</tissue>
    </source>
</reference>
<sequence length="71" mass="8070">MTKARPNPAALQKINRRPRKRLIERPSKDATSTPITQRQFMSSVHRAGGDASPPRLDTRTSECLLIDLRFL</sequence>
<dbReference type="Proteomes" id="UP000625711">
    <property type="component" value="Unassembled WGS sequence"/>
</dbReference>
<feature type="compositionally biased region" description="Polar residues" evidence="1">
    <location>
        <begin position="29"/>
        <end position="42"/>
    </location>
</feature>
<gene>
    <name evidence="2" type="ORF">GWI33_009674</name>
</gene>
<proteinExistence type="predicted"/>
<evidence type="ECO:0000313" key="2">
    <source>
        <dbReference type="EMBL" id="KAF7276898.1"/>
    </source>
</evidence>
<dbReference type="EMBL" id="JAACXV010005124">
    <property type="protein sequence ID" value="KAF7276898.1"/>
    <property type="molecule type" value="Genomic_DNA"/>
</dbReference>
<keyword evidence="3" id="KW-1185">Reference proteome</keyword>
<name>A0A834MAR0_RHYFE</name>
<organism evidence="2 3">
    <name type="scientific">Rhynchophorus ferrugineus</name>
    <name type="common">Red palm weevil</name>
    <name type="synonym">Curculio ferrugineus</name>
    <dbReference type="NCBI Taxonomy" id="354439"/>
    <lineage>
        <taxon>Eukaryota</taxon>
        <taxon>Metazoa</taxon>
        <taxon>Ecdysozoa</taxon>
        <taxon>Arthropoda</taxon>
        <taxon>Hexapoda</taxon>
        <taxon>Insecta</taxon>
        <taxon>Pterygota</taxon>
        <taxon>Neoptera</taxon>
        <taxon>Endopterygota</taxon>
        <taxon>Coleoptera</taxon>
        <taxon>Polyphaga</taxon>
        <taxon>Cucujiformia</taxon>
        <taxon>Curculionidae</taxon>
        <taxon>Dryophthorinae</taxon>
        <taxon>Rhynchophorus</taxon>
    </lineage>
</organism>
<comment type="caution">
    <text evidence="2">The sequence shown here is derived from an EMBL/GenBank/DDBJ whole genome shotgun (WGS) entry which is preliminary data.</text>
</comment>
<dbReference type="AlphaFoldDB" id="A0A834MAR0"/>
<accession>A0A834MAR0</accession>